<protein>
    <submittedName>
        <fullName evidence="2">Uncharacterized protein</fullName>
    </submittedName>
</protein>
<evidence type="ECO:0000313" key="3">
    <source>
        <dbReference type="Proteomes" id="UP001501442"/>
    </source>
</evidence>
<evidence type="ECO:0000313" key="2">
    <source>
        <dbReference type="EMBL" id="GAA4631294.1"/>
    </source>
</evidence>
<feature type="region of interest" description="Disordered" evidence="1">
    <location>
        <begin position="139"/>
        <end position="211"/>
    </location>
</feature>
<dbReference type="EMBL" id="BAABHK010000009">
    <property type="protein sequence ID" value="GAA4631294.1"/>
    <property type="molecule type" value="Genomic_DNA"/>
</dbReference>
<accession>A0ABP8UG97</accession>
<name>A0ABP8UG97_9ACTN</name>
<sequence length="313" mass="34506">MSGQPPAEDTSIDSLDGDEIRIQAIKLSEEMAPWRAKLSLILNAAVQYELDRVAGDDGIEVIASVASMTPASLSKLLAGDYRPTLKTWMQIERILMVCQPSRGVERLTAAKLYFERITELSEKRDRLLNRRVELARRSHGGEVGKGAAAGPRRLGSGLEPPTVASQTTAVDSVEGKQAVVKDETAEEASDTEPPYPPPAIPDLLGHEQRPDPLLAKTPAKFVAAMRAYHVWAGSPSYREMERRCAKQISYSTFRNMLNSDALPKLPALEIFVKVLGGSAEDLQAWATAWRQITMGDFKMIGRERKRPRPENGT</sequence>
<comment type="caution">
    <text evidence="2">The sequence shown here is derived from an EMBL/GenBank/DDBJ whole genome shotgun (WGS) entry which is preliminary data.</text>
</comment>
<evidence type="ECO:0000256" key="1">
    <source>
        <dbReference type="SAM" id="MobiDB-lite"/>
    </source>
</evidence>
<proteinExistence type="predicted"/>
<dbReference type="RefSeq" id="WP_345434462.1">
    <property type="nucleotide sequence ID" value="NZ_BAABHK010000009.1"/>
</dbReference>
<keyword evidence="3" id="KW-1185">Reference proteome</keyword>
<organism evidence="2 3">
    <name type="scientific">Actinoallomurus vinaceus</name>
    <dbReference type="NCBI Taxonomy" id="1080074"/>
    <lineage>
        <taxon>Bacteria</taxon>
        <taxon>Bacillati</taxon>
        <taxon>Actinomycetota</taxon>
        <taxon>Actinomycetes</taxon>
        <taxon>Streptosporangiales</taxon>
        <taxon>Thermomonosporaceae</taxon>
        <taxon>Actinoallomurus</taxon>
    </lineage>
</organism>
<gene>
    <name evidence="2" type="ORF">GCM10023196_060160</name>
</gene>
<dbReference type="Proteomes" id="UP001501442">
    <property type="component" value="Unassembled WGS sequence"/>
</dbReference>
<reference evidence="3" key="1">
    <citation type="journal article" date="2019" name="Int. J. Syst. Evol. Microbiol.">
        <title>The Global Catalogue of Microorganisms (GCM) 10K type strain sequencing project: providing services to taxonomists for standard genome sequencing and annotation.</title>
        <authorList>
            <consortium name="The Broad Institute Genomics Platform"/>
            <consortium name="The Broad Institute Genome Sequencing Center for Infectious Disease"/>
            <person name="Wu L."/>
            <person name="Ma J."/>
        </authorList>
    </citation>
    <scope>NUCLEOTIDE SEQUENCE [LARGE SCALE GENOMIC DNA]</scope>
    <source>
        <strain evidence="3">JCM 17939</strain>
    </source>
</reference>